<dbReference type="AlphaFoldDB" id="A0A834WKC2"/>
<proteinExistence type="predicted"/>
<accession>A0A834WKC2</accession>
<keyword evidence="2" id="KW-1185">Reference proteome</keyword>
<evidence type="ECO:0000313" key="1">
    <source>
        <dbReference type="EMBL" id="KAF7826117.1"/>
    </source>
</evidence>
<organism evidence="1 2">
    <name type="scientific">Senna tora</name>
    <dbReference type="NCBI Taxonomy" id="362788"/>
    <lineage>
        <taxon>Eukaryota</taxon>
        <taxon>Viridiplantae</taxon>
        <taxon>Streptophyta</taxon>
        <taxon>Embryophyta</taxon>
        <taxon>Tracheophyta</taxon>
        <taxon>Spermatophyta</taxon>
        <taxon>Magnoliopsida</taxon>
        <taxon>eudicotyledons</taxon>
        <taxon>Gunneridae</taxon>
        <taxon>Pentapetalae</taxon>
        <taxon>rosids</taxon>
        <taxon>fabids</taxon>
        <taxon>Fabales</taxon>
        <taxon>Fabaceae</taxon>
        <taxon>Caesalpinioideae</taxon>
        <taxon>Cassia clade</taxon>
        <taxon>Senna</taxon>
    </lineage>
</organism>
<comment type="caution">
    <text evidence="1">The sequence shown here is derived from an EMBL/GenBank/DDBJ whole genome shotgun (WGS) entry which is preliminary data.</text>
</comment>
<gene>
    <name evidence="1" type="ORF">G2W53_017281</name>
</gene>
<dbReference type="EMBL" id="JAAIUW010000006">
    <property type="protein sequence ID" value="KAF7826117.1"/>
    <property type="molecule type" value="Genomic_DNA"/>
</dbReference>
<name>A0A834WKC2_9FABA</name>
<dbReference type="Proteomes" id="UP000634136">
    <property type="component" value="Unassembled WGS sequence"/>
</dbReference>
<sequence length="59" mass="6551">MGLDYASVACKRQYFGHFGLSSPCDNMSSVRFKQREGCGVAYTDMYQKESRIDSGGTTI</sequence>
<protein>
    <submittedName>
        <fullName evidence="1">Uncharacterized protein</fullName>
    </submittedName>
</protein>
<evidence type="ECO:0000313" key="2">
    <source>
        <dbReference type="Proteomes" id="UP000634136"/>
    </source>
</evidence>
<reference evidence="1" key="1">
    <citation type="submission" date="2020-09" db="EMBL/GenBank/DDBJ databases">
        <title>Genome-Enabled Discovery of Anthraquinone Biosynthesis in Senna tora.</title>
        <authorList>
            <person name="Kang S.-H."/>
            <person name="Pandey R.P."/>
            <person name="Lee C.-M."/>
            <person name="Sim J.-S."/>
            <person name="Jeong J.-T."/>
            <person name="Choi B.-S."/>
            <person name="Jung M."/>
            <person name="Ginzburg D."/>
            <person name="Zhao K."/>
            <person name="Won S.Y."/>
            <person name="Oh T.-J."/>
            <person name="Yu Y."/>
            <person name="Kim N.-H."/>
            <person name="Lee O.R."/>
            <person name="Lee T.-H."/>
            <person name="Bashyal P."/>
            <person name="Kim T.-S."/>
            <person name="Lee W.-H."/>
            <person name="Kawkins C."/>
            <person name="Kim C.-K."/>
            <person name="Kim J.S."/>
            <person name="Ahn B.O."/>
            <person name="Rhee S.Y."/>
            <person name="Sohng J.K."/>
        </authorList>
    </citation>
    <scope>NUCLEOTIDE SEQUENCE</scope>
    <source>
        <tissue evidence="1">Leaf</tissue>
    </source>
</reference>